<name>A0ABR2Z7L6_9AGAR</name>
<feature type="region of interest" description="Disordered" evidence="1">
    <location>
        <begin position="181"/>
        <end position="213"/>
    </location>
</feature>
<proteinExistence type="predicted"/>
<reference evidence="2 3" key="1">
    <citation type="submission" date="2024-05" db="EMBL/GenBank/DDBJ databases">
        <title>A draft genome resource for the thread blight pathogen Marasmius tenuissimus strain MS-2.</title>
        <authorList>
            <person name="Yulfo-Soto G.E."/>
            <person name="Baruah I.K."/>
            <person name="Amoako-Attah I."/>
            <person name="Bukari Y."/>
            <person name="Meinhardt L.W."/>
            <person name="Bailey B.A."/>
            <person name="Cohen S.P."/>
        </authorList>
    </citation>
    <scope>NUCLEOTIDE SEQUENCE [LARGE SCALE GENOMIC DNA]</scope>
    <source>
        <strain evidence="2 3">MS-2</strain>
    </source>
</reference>
<keyword evidence="3" id="KW-1185">Reference proteome</keyword>
<comment type="caution">
    <text evidence="2">The sequence shown here is derived from an EMBL/GenBank/DDBJ whole genome shotgun (WGS) entry which is preliminary data.</text>
</comment>
<evidence type="ECO:0000313" key="3">
    <source>
        <dbReference type="Proteomes" id="UP001437256"/>
    </source>
</evidence>
<protein>
    <submittedName>
        <fullName evidence="2">Uncharacterized protein</fullName>
    </submittedName>
</protein>
<feature type="compositionally biased region" description="Basic and acidic residues" evidence="1">
    <location>
        <begin position="181"/>
        <end position="203"/>
    </location>
</feature>
<accession>A0ABR2Z7L6</accession>
<dbReference type="Proteomes" id="UP001437256">
    <property type="component" value="Unassembled WGS sequence"/>
</dbReference>
<evidence type="ECO:0000313" key="2">
    <source>
        <dbReference type="EMBL" id="KAL0057263.1"/>
    </source>
</evidence>
<sequence>MLDTNDLVLDPGNPRVHKISVGSSPYDASYSDYVHALGPIFSVLMGQLQDMDEGATCEAHRKRFAAIVVETWLGEWGDESERLETSGQKRSEGKELISNIIMESTMSSYLSTRGLQPALDYGTPWEDQLQSALDRSQFTQWKEPEFARLLQPPTVSKDPAVEALRGLSWEEGVEKLMRECRDESEIQREKEQKRREEEIERQAQGESWFHLYR</sequence>
<evidence type="ECO:0000256" key="1">
    <source>
        <dbReference type="SAM" id="MobiDB-lite"/>
    </source>
</evidence>
<organism evidence="2 3">
    <name type="scientific">Marasmius tenuissimus</name>
    <dbReference type="NCBI Taxonomy" id="585030"/>
    <lineage>
        <taxon>Eukaryota</taxon>
        <taxon>Fungi</taxon>
        <taxon>Dikarya</taxon>
        <taxon>Basidiomycota</taxon>
        <taxon>Agaricomycotina</taxon>
        <taxon>Agaricomycetes</taxon>
        <taxon>Agaricomycetidae</taxon>
        <taxon>Agaricales</taxon>
        <taxon>Marasmiineae</taxon>
        <taxon>Marasmiaceae</taxon>
        <taxon>Marasmius</taxon>
    </lineage>
</organism>
<dbReference type="EMBL" id="JBBXMP010000608">
    <property type="protein sequence ID" value="KAL0057263.1"/>
    <property type="molecule type" value="Genomic_DNA"/>
</dbReference>
<gene>
    <name evidence="2" type="ORF">AAF712_016100</name>
</gene>